<organism evidence="2 3">
    <name type="scientific">Phytophthora rubi</name>
    <dbReference type="NCBI Taxonomy" id="129364"/>
    <lineage>
        <taxon>Eukaryota</taxon>
        <taxon>Sar</taxon>
        <taxon>Stramenopiles</taxon>
        <taxon>Oomycota</taxon>
        <taxon>Peronosporomycetes</taxon>
        <taxon>Peronosporales</taxon>
        <taxon>Peronosporaceae</taxon>
        <taxon>Phytophthora</taxon>
    </lineage>
</organism>
<evidence type="ECO:0000256" key="1">
    <source>
        <dbReference type="SAM" id="SignalP"/>
    </source>
</evidence>
<sequence>MCTSLGFACSSVLLAATSAWSCPKLIAADFFTFSLRPDTAENLFTAPMAVACMFLFNM</sequence>
<feature type="signal peptide" evidence="1">
    <location>
        <begin position="1"/>
        <end position="19"/>
    </location>
</feature>
<name>A0A6A3I7X6_9STRA</name>
<proteinExistence type="predicted"/>
<reference evidence="2 3" key="1">
    <citation type="submission" date="2018-09" db="EMBL/GenBank/DDBJ databases">
        <title>Genomic investigation of the strawberry pathogen Phytophthora fragariae indicates pathogenicity is determined by transcriptional variation in three key races.</title>
        <authorList>
            <person name="Adams T.M."/>
            <person name="Armitage A.D."/>
            <person name="Sobczyk M.K."/>
            <person name="Bates H.J."/>
            <person name="Dunwell J.M."/>
            <person name="Nellist C.F."/>
            <person name="Harrison R.J."/>
        </authorList>
    </citation>
    <scope>NUCLEOTIDE SEQUENCE [LARGE SCALE GENOMIC DNA]</scope>
    <source>
        <strain evidence="2 3">SCRP324</strain>
    </source>
</reference>
<keyword evidence="1" id="KW-0732">Signal</keyword>
<feature type="chain" id="PRO_5025375518" evidence="1">
    <location>
        <begin position="20"/>
        <end position="58"/>
    </location>
</feature>
<dbReference type="Proteomes" id="UP000435112">
    <property type="component" value="Unassembled WGS sequence"/>
</dbReference>
<accession>A0A6A3I7X6</accession>
<evidence type="ECO:0000313" key="2">
    <source>
        <dbReference type="EMBL" id="KAE8977907.1"/>
    </source>
</evidence>
<protein>
    <submittedName>
        <fullName evidence="2">Uncharacterized protein</fullName>
    </submittedName>
</protein>
<evidence type="ECO:0000313" key="3">
    <source>
        <dbReference type="Proteomes" id="UP000435112"/>
    </source>
</evidence>
<dbReference type="AlphaFoldDB" id="A0A6A3I7X6"/>
<gene>
    <name evidence="2" type="ORF">PR002_g24871</name>
</gene>
<comment type="caution">
    <text evidence="2">The sequence shown here is derived from an EMBL/GenBank/DDBJ whole genome shotgun (WGS) entry which is preliminary data.</text>
</comment>
<dbReference type="EMBL" id="QXFU01003152">
    <property type="protein sequence ID" value="KAE8977907.1"/>
    <property type="molecule type" value="Genomic_DNA"/>
</dbReference>